<keyword evidence="3" id="KW-1185">Reference proteome</keyword>
<protein>
    <recommendedName>
        <fullName evidence="1">VapC45 PIN like domain-containing protein</fullName>
    </recommendedName>
</protein>
<reference evidence="3" key="1">
    <citation type="submission" date="2019-08" db="EMBL/GenBank/DDBJ databases">
        <title>Limnoglobus roseus gen. nov., sp. nov., a novel freshwater planctomycete with a giant genome from the family Gemmataceae.</title>
        <authorList>
            <person name="Kulichevskaya I.S."/>
            <person name="Naumoff D.G."/>
            <person name="Miroshnikov K."/>
            <person name="Ivanova A."/>
            <person name="Philippov D.A."/>
            <person name="Hakobyan A."/>
            <person name="Rijpstra I.C."/>
            <person name="Sinninghe Damste J.S."/>
            <person name="Liesack W."/>
            <person name="Dedysh S.N."/>
        </authorList>
    </citation>
    <scope>NUCLEOTIDE SEQUENCE [LARGE SCALE GENOMIC DNA]</scope>
    <source>
        <strain evidence="3">PX52</strain>
    </source>
</reference>
<dbReference type="RefSeq" id="WP_149108268.1">
    <property type="nucleotide sequence ID" value="NZ_CP042425.1"/>
</dbReference>
<evidence type="ECO:0000313" key="2">
    <source>
        <dbReference type="EMBL" id="QEL13289.1"/>
    </source>
</evidence>
<evidence type="ECO:0000313" key="3">
    <source>
        <dbReference type="Proteomes" id="UP000324974"/>
    </source>
</evidence>
<dbReference type="Proteomes" id="UP000324974">
    <property type="component" value="Chromosome"/>
</dbReference>
<sequence>MSQLAFFFDRCFPRPIAYMIAQYESRYHVRFLDDDSRFRTDSPDTEIIQTLGDDSNYRWVLLSADARITRRPAERAALSGAGIKFFYCGRAWFKMDMHEQAWKFVRSWPSIVEIAEHHKQKIFEIEGTNLKITPSG</sequence>
<proteinExistence type="predicted"/>
<dbReference type="Pfam" id="PF18478">
    <property type="entry name" value="PIN_10"/>
    <property type="match status" value="1"/>
</dbReference>
<name>A0A5C1A2F0_9BACT</name>
<organism evidence="2 3">
    <name type="scientific">Limnoglobus roseus</name>
    <dbReference type="NCBI Taxonomy" id="2598579"/>
    <lineage>
        <taxon>Bacteria</taxon>
        <taxon>Pseudomonadati</taxon>
        <taxon>Planctomycetota</taxon>
        <taxon>Planctomycetia</taxon>
        <taxon>Gemmatales</taxon>
        <taxon>Gemmataceae</taxon>
        <taxon>Limnoglobus</taxon>
    </lineage>
</organism>
<dbReference type="InterPro" id="IPR041375">
    <property type="entry name" value="VapC45_PIN-like"/>
</dbReference>
<accession>A0A5C1A2F0</accession>
<dbReference type="AlphaFoldDB" id="A0A5C1A2F0"/>
<dbReference type="EMBL" id="CP042425">
    <property type="protein sequence ID" value="QEL13289.1"/>
    <property type="molecule type" value="Genomic_DNA"/>
</dbReference>
<dbReference type="OrthoDB" id="839282at2"/>
<gene>
    <name evidence="2" type="ORF">PX52LOC_00143</name>
</gene>
<evidence type="ECO:0000259" key="1">
    <source>
        <dbReference type="Pfam" id="PF18478"/>
    </source>
</evidence>
<feature type="domain" description="VapC45 PIN like" evidence="1">
    <location>
        <begin position="6"/>
        <end position="89"/>
    </location>
</feature>
<dbReference type="KEGG" id="lrs:PX52LOC_00143"/>